<dbReference type="PROSITE" id="PS50005">
    <property type="entry name" value="TPR"/>
    <property type="match status" value="6"/>
</dbReference>
<feature type="transmembrane region" description="Helical" evidence="6">
    <location>
        <begin position="361"/>
        <end position="380"/>
    </location>
</feature>
<keyword evidence="6" id="KW-0472">Membrane</keyword>
<dbReference type="InterPro" id="IPR051685">
    <property type="entry name" value="Ycf3/AcsC/BcsC/TPR_MFPF"/>
</dbReference>
<keyword evidence="6" id="KW-1133">Transmembrane helix</keyword>
<proteinExistence type="predicted"/>
<comment type="caution">
    <text evidence="7">The sequence shown here is derived from an EMBL/GenBank/DDBJ whole genome shotgun (WGS) entry which is preliminary data.</text>
</comment>
<evidence type="ECO:0008006" key="9">
    <source>
        <dbReference type="Google" id="ProtNLM"/>
    </source>
</evidence>
<feature type="repeat" description="TPR" evidence="3">
    <location>
        <begin position="120"/>
        <end position="153"/>
    </location>
</feature>
<feature type="repeat" description="TPR" evidence="3">
    <location>
        <begin position="403"/>
        <end position="436"/>
    </location>
</feature>
<evidence type="ECO:0000313" key="7">
    <source>
        <dbReference type="EMBL" id="OGL48722.1"/>
    </source>
</evidence>
<accession>A0A1F7S4K5</accession>
<evidence type="ECO:0000256" key="5">
    <source>
        <dbReference type="SAM" id="MobiDB-lite"/>
    </source>
</evidence>
<keyword evidence="1" id="KW-0677">Repeat</keyword>
<feature type="repeat" description="TPR" evidence="3">
    <location>
        <begin position="634"/>
        <end position="667"/>
    </location>
</feature>
<feature type="compositionally biased region" description="Basic and acidic residues" evidence="5">
    <location>
        <begin position="310"/>
        <end position="323"/>
    </location>
</feature>
<dbReference type="Pfam" id="PF00515">
    <property type="entry name" value="TPR_1"/>
    <property type="match status" value="1"/>
</dbReference>
<dbReference type="PANTHER" id="PTHR44943">
    <property type="entry name" value="CELLULOSE SYNTHASE OPERON PROTEIN C"/>
    <property type="match status" value="1"/>
</dbReference>
<dbReference type="SUPFAM" id="SSF48452">
    <property type="entry name" value="TPR-like"/>
    <property type="match status" value="3"/>
</dbReference>
<feature type="region of interest" description="Disordered" evidence="5">
    <location>
        <begin position="307"/>
        <end position="339"/>
    </location>
</feature>
<organism evidence="7 8">
    <name type="scientific">Candidatus Schekmanbacteria bacterium RBG_13_48_7</name>
    <dbReference type="NCBI Taxonomy" id="1817878"/>
    <lineage>
        <taxon>Bacteria</taxon>
        <taxon>Candidatus Schekmaniibacteriota</taxon>
    </lineage>
</organism>
<reference evidence="7 8" key="1">
    <citation type="journal article" date="2016" name="Nat. Commun.">
        <title>Thousands of microbial genomes shed light on interconnected biogeochemical processes in an aquifer system.</title>
        <authorList>
            <person name="Anantharaman K."/>
            <person name="Brown C.T."/>
            <person name="Hug L.A."/>
            <person name="Sharon I."/>
            <person name="Castelle C.J."/>
            <person name="Probst A.J."/>
            <person name="Thomas B.C."/>
            <person name="Singh A."/>
            <person name="Wilkins M.J."/>
            <person name="Karaoz U."/>
            <person name="Brodie E.L."/>
            <person name="Williams K.H."/>
            <person name="Hubbard S.S."/>
            <person name="Banfield J.F."/>
        </authorList>
    </citation>
    <scope>NUCLEOTIDE SEQUENCE [LARGE SCALE GENOMIC DNA]</scope>
</reference>
<keyword evidence="2 3" id="KW-0802">TPR repeat</keyword>
<feature type="repeat" description="TPR" evidence="3">
    <location>
        <begin position="581"/>
        <end position="614"/>
    </location>
</feature>
<keyword evidence="6" id="KW-0812">Transmembrane</keyword>
<dbReference type="EMBL" id="MGDD01000032">
    <property type="protein sequence ID" value="OGL48722.1"/>
    <property type="molecule type" value="Genomic_DNA"/>
</dbReference>
<dbReference type="Pfam" id="PF13176">
    <property type="entry name" value="TPR_7"/>
    <property type="match status" value="1"/>
</dbReference>
<gene>
    <name evidence="7" type="ORF">A2161_05565</name>
</gene>
<dbReference type="SMART" id="SM00028">
    <property type="entry name" value="TPR"/>
    <property type="match status" value="8"/>
</dbReference>
<dbReference type="Pfam" id="PF13181">
    <property type="entry name" value="TPR_8"/>
    <property type="match status" value="1"/>
</dbReference>
<evidence type="ECO:0000256" key="6">
    <source>
        <dbReference type="SAM" id="Phobius"/>
    </source>
</evidence>
<name>A0A1F7S4K5_9BACT</name>
<sequence length="688" mass="78501">MEVRNGSQSSGSNSVNIDKLLEQGLTIYSEGKIEEAIKVWNKVLAVEPNNKIAQEYIKTAKSDLYETKLSAGTDIETDTGENDFYDPEISEQQFDMASDDVSNDQQSTAPDIGIDKGSKISEFMDRGDSFFEEKKFEKAINEWKKALEITPADSKIKSKIDKAKSAIEAAPFIANCTRKGQEYFEQGDYNSAISEWKKILSIESDNQEIIGNIRMTEMLIQKAPKDISRFEEGKKLFDGGDFRGAVSIFEEILGDDPDNEQAIQLYLKAKSKLESSPEKTEGTSDFMEPDDIKLDLDAGEDSEIVITRTSDYDQREPDKRSSDGWEPVDDTTKTATVPKGIPKYEADAAVTPTQEKFPLKLVLFAALTVVVISGILYLAFAWKNSTRISGNTLSPKNTALEIAEKRYNEGLVLFDQGKYDEALYLFNQSLQLNPNHVNARMKQQEVEMLLDPSKLPDDQKTAYIDNLLTKAENLEKQKKYQEAQDLYQQILKLDNQHVIAKEKFFALKDILRDIEKQELYNAPVPIQLKKAKEYHAVTYYDDARDLLKNILRKDPGNREAQNLLKECEDRIKGIEQRQARADEMYQNGLVFFKEGKYDQAIAVWRNVLLFDPSYRLADKSLKEAVTIKKKKEEAMELQRGGEFYYDIGKYETALEKFERLLALEPDNEIAKFYISKIKEYQTLGSFNQ</sequence>
<dbReference type="InterPro" id="IPR011990">
    <property type="entry name" value="TPR-like_helical_dom_sf"/>
</dbReference>
<dbReference type="InterPro" id="IPR019734">
    <property type="entry name" value="TPR_rpt"/>
</dbReference>
<protein>
    <recommendedName>
        <fullName evidence="9">Tetratricopeptide repeat protein</fullName>
    </recommendedName>
</protein>
<evidence type="ECO:0000256" key="4">
    <source>
        <dbReference type="SAM" id="Coils"/>
    </source>
</evidence>
<feature type="repeat" description="TPR" evidence="3">
    <location>
        <begin position="173"/>
        <end position="206"/>
    </location>
</feature>
<keyword evidence="4" id="KW-0175">Coiled coil</keyword>
<evidence type="ECO:0000256" key="1">
    <source>
        <dbReference type="ARBA" id="ARBA00022737"/>
    </source>
</evidence>
<evidence type="ECO:0000256" key="2">
    <source>
        <dbReference type="ARBA" id="ARBA00022803"/>
    </source>
</evidence>
<feature type="coiled-coil region" evidence="4">
    <location>
        <begin position="557"/>
        <end position="584"/>
    </location>
</feature>
<evidence type="ECO:0000313" key="8">
    <source>
        <dbReference type="Proteomes" id="UP000179266"/>
    </source>
</evidence>
<dbReference type="PANTHER" id="PTHR44943:SF8">
    <property type="entry name" value="TPR REPEAT-CONTAINING PROTEIN MJ0263"/>
    <property type="match status" value="1"/>
</dbReference>
<dbReference type="Gene3D" id="1.25.40.10">
    <property type="entry name" value="Tetratricopeptide repeat domain"/>
    <property type="match status" value="5"/>
</dbReference>
<dbReference type="AlphaFoldDB" id="A0A1F7S4K5"/>
<evidence type="ECO:0000256" key="3">
    <source>
        <dbReference type="PROSITE-ProRule" id="PRU00339"/>
    </source>
</evidence>
<dbReference type="PROSITE" id="PS50293">
    <property type="entry name" value="TPR_REGION"/>
    <property type="match status" value="2"/>
</dbReference>
<dbReference type="Proteomes" id="UP000179266">
    <property type="component" value="Unassembled WGS sequence"/>
</dbReference>
<feature type="repeat" description="TPR" evidence="3">
    <location>
        <begin position="17"/>
        <end position="50"/>
    </location>
</feature>